<evidence type="ECO:0000313" key="14">
    <source>
        <dbReference type="EMBL" id="GLB34810.1"/>
    </source>
</evidence>
<evidence type="ECO:0000256" key="7">
    <source>
        <dbReference type="ARBA" id="ARBA00023254"/>
    </source>
</evidence>
<dbReference type="SMART" id="SM00490">
    <property type="entry name" value="HELICc"/>
    <property type="match status" value="1"/>
</dbReference>
<dbReference type="PANTHER" id="PTHR47835:SF3">
    <property type="entry name" value="HELICASE FOR MEIOSIS 1"/>
    <property type="match status" value="1"/>
</dbReference>
<comment type="catalytic activity">
    <reaction evidence="8">
        <text>Couples ATP hydrolysis with the unwinding of duplex DNA by translocating in the 3'-5' direction.</text>
        <dbReference type="EC" id="5.6.2.4"/>
    </reaction>
</comment>
<evidence type="ECO:0000256" key="10">
    <source>
        <dbReference type="ARBA" id="ARBA00048988"/>
    </source>
</evidence>
<comment type="similarity">
    <text evidence="1">Belongs to the helicase family. SKI2 subfamily.</text>
</comment>
<evidence type="ECO:0000259" key="12">
    <source>
        <dbReference type="PROSITE" id="PS51192"/>
    </source>
</evidence>
<feature type="compositionally biased region" description="Polar residues" evidence="11">
    <location>
        <begin position="1258"/>
        <end position="1273"/>
    </location>
</feature>
<dbReference type="InterPro" id="IPR004179">
    <property type="entry name" value="Sec63-dom"/>
</dbReference>
<dbReference type="SMART" id="SM00487">
    <property type="entry name" value="DEXDc"/>
    <property type="match status" value="1"/>
</dbReference>
<comment type="caution">
    <text evidence="14">The sequence shown here is derived from an EMBL/GenBank/DDBJ whole genome shotgun (WGS) entry which is preliminary data.</text>
</comment>
<dbReference type="Gene3D" id="1.10.10.10">
    <property type="entry name" value="Winged helix-like DNA-binding domain superfamily/Winged helix DNA-binding domain"/>
    <property type="match status" value="1"/>
</dbReference>
<dbReference type="EMBL" id="BRPK01000002">
    <property type="protein sequence ID" value="GLB34810.1"/>
    <property type="molecule type" value="Genomic_DNA"/>
</dbReference>
<feature type="domain" description="Helicase C-terminal" evidence="13">
    <location>
        <begin position="425"/>
        <end position="620"/>
    </location>
</feature>
<comment type="catalytic activity">
    <reaction evidence="10">
        <text>ATP + H2O = ADP + phosphate + H(+)</text>
        <dbReference type="Rhea" id="RHEA:13065"/>
        <dbReference type="ChEBI" id="CHEBI:15377"/>
        <dbReference type="ChEBI" id="CHEBI:15378"/>
        <dbReference type="ChEBI" id="CHEBI:30616"/>
        <dbReference type="ChEBI" id="CHEBI:43474"/>
        <dbReference type="ChEBI" id="CHEBI:456216"/>
        <dbReference type="EC" id="5.6.2.4"/>
    </reaction>
</comment>
<dbReference type="Pfam" id="PF00271">
    <property type="entry name" value="Helicase_C"/>
    <property type="match status" value="1"/>
</dbReference>
<name>A0A9P3UKS0_LYOSH</name>
<keyword evidence="5" id="KW-0067">ATP-binding</keyword>
<evidence type="ECO:0000256" key="11">
    <source>
        <dbReference type="SAM" id="MobiDB-lite"/>
    </source>
</evidence>
<evidence type="ECO:0000259" key="13">
    <source>
        <dbReference type="PROSITE" id="PS51194"/>
    </source>
</evidence>
<evidence type="ECO:0000256" key="9">
    <source>
        <dbReference type="ARBA" id="ARBA00034808"/>
    </source>
</evidence>
<sequence length="1488" mass="166189">MAFKARFAPHSPRLYSPDVGEHGVGYSVHPMPGDGSGSDYWDDYTEDTGIYSSPSPAERRMHASYDMLSAKDYAEMDCYEDYPTHANSTHHFGQRGQSTFIDSPTEEPGSWPYISQTGSHRVIADTHPCNYDQEIYYDSRREMSLSRSLHSSSNMHEGGGYGGSSIANRGSNPRNAQGIPLRPVSTLPDMYRGLFKFGVFNAVQSSCFDDVFNSNENLVISAPTGSGKTVLFELAIIRMLAESKATDGSLKCVYVAPTKALCSERYRDWTAKFDPLGIKCAEMTGDTVHFGRGVWGDAKKASVIITTGEKWDSLTRNWKDHSQILSRIQLFLIDEVHILNESRGSTLEVVVSRMKTRGSCVRFVLVSATVPNIHDIASWVGAFGRPHVPAKVFEFGEDFRPCKLTRFVIGIYRQEGQNDFVFSKNLDYKLFAALQQHSVGKPILVFCSTRKGVFTTAEQLMKDYIDAQKSKQHLPWSHPRRIEQSFNDKRLLEFASFGIGVHHAGLSLDDRRTTEDLYLKGVLRIVVATSTLAVGINLPAHMVVIKGVQTFQNNASVEYSDLDVMQMLGRAGRPQFDRDGIALILCEESLENKYRALVQGKTILESSLHTNLAEHLNSEIALGTITSISNAKRWLRGTFLFQRIRKNPNHYRLGKDVDQTWEARVDDLVMESVEQLRQTQLVEAPAEGAEGEELVSTDYGDIMSKLYIRRSTMSLILALPDRPSLRELLEMISSSEEFSESKLRASEKTALSKLRRHPDIRFEIKKLEKTADKVFLLIQAILGGISLNAPEYKSADSQPQLEAFGIFRHVGRIARAIVEVGVYRKLGAQVKYGLELMRCLTARAWEDRPVVLRQLEQIGEKSIKVLAEHGITSIAKLLEQDAIQLETLLNRRTPFGLELLASARDMPQYFLNISELSLSSNGGKDPVEVELSVECGLRERQGGQVSSKAKQKGRNLDMTVVLTLSSDMELIDYRRISTRSLNEKKSFTVTAELTRPSQSITVHITSENVAGLVVMEVYKPALSPKEFPTLNTRPLTAIDIDLAGLEEDPDFWDMDIEEKIEELPQVRDLTKPTARLEDRGTSLLRNGKGLQGLARIESTPKRMPNGNSECHHPCKDKSKCRHLCCREGLPEKPKKRGSAGKQRQDSPKRPAARTAAQTRPKTASRKTPDRRLEELESLHARSSVTANLRLSPESRLKVDSPTKLKRTRKAIPDFNIMFTELRENTEAVKTTGYDSTEIEDDDDLPEASDIPPAPPDTKSWTPPSETNYSNSDIDSLIRAVPLDNIDISTRPNEDIQGNKKQRKFTLKLTPSPGRKRHRAVRAGSISPPRKRRRSLERLPAKESKPSPSQSANTVQFQDSPLQSNIIDTHQALFLPDSSDEALNNHDDQEPTDGWTGPCLLEDSVVSIGSAYLNIQTTTPDLTLSTNTVSTSAVSGLGDEKPSDLENALHTVDDIQDVLTTLDDEGPAEELDEFEELDAWLNSAAVEIV</sequence>
<dbReference type="InterPro" id="IPR011545">
    <property type="entry name" value="DEAD/DEAH_box_helicase_dom"/>
</dbReference>
<evidence type="ECO:0000256" key="1">
    <source>
        <dbReference type="ARBA" id="ARBA00010140"/>
    </source>
</evidence>
<dbReference type="SMART" id="SM00973">
    <property type="entry name" value="Sec63"/>
    <property type="match status" value="1"/>
</dbReference>
<keyword evidence="7" id="KW-0469">Meiosis</keyword>
<dbReference type="InterPro" id="IPR027417">
    <property type="entry name" value="P-loop_NTPase"/>
</dbReference>
<proteinExistence type="inferred from homology"/>
<evidence type="ECO:0000256" key="3">
    <source>
        <dbReference type="ARBA" id="ARBA00022801"/>
    </source>
</evidence>
<dbReference type="GO" id="GO:0005524">
    <property type="term" value="F:ATP binding"/>
    <property type="evidence" value="ECO:0007669"/>
    <property type="project" value="UniProtKB-KW"/>
</dbReference>
<evidence type="ECO:0000256" key="2">
    <source>
        <dbReference type="ARBA" id="ARBA00022741"/>
    </source>
</evidence>
<evidence type="ECO:0000256" key="5">
    <source>
        <dbReference type="ARBA" id="ARBA00022840"/>
    </source>
</evidence>
<keyword evidence="15" id="KW-1185">Reference proteome</keyword>
<keyword evidence="2" id="KW-0547">Nucleotide-binding</keyword>
<feature type="compositionally biased region" description="Polar residues" evidence="11">
    <location>
        <begin position="165"/>
        <end position="175"/>
    </location>
</feature>
<evidence type="ECO:0000256" key="6">
    <source>
        <dbReference type="ARBA" id="ARBA00023235"/>
    </source>
</evidence>
<feature type="region of interest" description="Disordered" evidence="11">
    <location>
        <begin position="1128"/>
        <end position="1186"/>
    </location>
</feature>
<dbReference type="GO" id="GO:0051321">
    <property type="term" value="P:meiotic cell cycle"/>
    <property type="evidence" value="ECO:0007669"/>
    <property type="project" value="UniProtKB-KW"/>
</dbReference>
<dbReference type="PROSITE" id="PS51192">
    <property type="entry name" value="HELICASE_ATP_BIND_1"/>
    <property type="match status" value="1"/>
</dbReference>
<feature type="compositionally biased region" description="Basic and acidic residues" evidence="11">
    <location>
        <begin position="1335"/>
        <end position="1344"/>
    </location>
</feature>
<accession>A0A9P3UKS0</accession>
<feature type="region of interest" description="Disordered" evidence="11">
    <location>
        <begin position="1077"/>
        <end position="1116"/>
    </location>
</feature>
<keyword evidence="3" id="KW-0378">Hydrolase</keyword>
<dbReference type="FunFam" id="1.10.10.10:FF:000012">
    <property type="entry name" value="U5 small nuclear ribonucleoprotein helicase"/>
    <property type="match status" value="1"/>
</dbReference>
<feature type="compositionally biased region" description="Low complexity" evidence="11">
    <location>
        <begin position="1152"/>
        <end position="1161"/>
    </location>
</feature>
<feature type="compositionally biased region" description="Acidic residues" evidence="11">
    <location>
        <begin position="1236"/>
        <end position="1246"/>
    </location>
</feature>
<dbReference type="InterPro" id="IPR001650">
    <property type="entry name" value="Helicase_C-like"/>
</dbReference>
<dbReference type="GO" id="GO:0016787">
    <property type="term" value="F:hydrolase activity"/>
    <property type="evidence" value="ECO:0007669"/>
    <property type="project" value="UniProtKB-KW"/>
</dbReference>
<dbReference type="Gene3D" id="1.10.3380.10">
    <property type="entry name" value="Sec63 N-terminal domain-like domain"/>
    <property type="match status" value="1"/>
</dbReference>
<organism evidence="14 15">
    <name type="scientific">Lyophyllum shimeji</name>
    <name type="common">Hon-shimeji</name>
    <name type="synonym">Tricholoma shimeji</name>
    <dbReference type="NCBI Taxonomy" id="47721"/>
    <lineage>
        <taxon>Eukaryota</taxon>
        <taxon>Fungi</taxon>
        <taxon>Dikarya</taxon>
        <taxon>Basidiomycota</taxon>
        <taxon>Agaricomycotina</taxon>
        <taxon>Agaricomycetes</taxon>
        <taxon>Agaricomycetidae</taxon>
        <taxon>Agaricales</taxon>
        <taxon>Tricholomatineae</taxon>
        <taxon>Lyophyllaceae</taxon>
        <taxon>Lyophyllum</taxon>
    </lineage>
</organism>
<feature type="region of interest" description="Disordered" evidence="11">
    <location>
        <begin position="149"/>
        <end position="181"/>
    </location>
</feature>
<dbReference type="Proteomes" id="UP001063166">
    <property type="component" value="Unassembled WGS sequence"/>
</dbReference>
<dbReference type="InterPro" id="IPR014001">
    <property type="entry name" value="Helicase_ATP-bd"/>
</dbReference>
<evidence type="ECO:0000256" key="8">
    <source>
        <dbReference type="ARBA" id="ARBA00034617"/>
    </source>
</evidence>
<feature type="region of interest" description="Disordered" evidence="11">
    <location>
        <begin position="1287"/>
        <end position="1356"/>
    </location>
</feature>
<evidence type="ECO:0000313" key="15">
    <source>
        <dbReference type="Proteomes" id="UP001063166"/>
    </source>
</evidence>
<feature type="region of interest" description="Disordered" evidence="11">
    <location>
        <begin position="1228"/>
        <end position="1275"/>
    </location>
</feature>
<dbReference type="Gene3D" id="3.40.50.300">
    <property type="entry name" value="P-loop containing nucleotide triphosphate hydrolases"/>
    <property type="match status" value="2"/>
</dbReference>
<dbReference type="SUPFAM" id="SSF46785">
    <property type="entry name" value="Winged helix' DNA-binding domain"/>
    <property type="match status" value="1"/>
</dbReference>
<evidence type="ECO:0000256" key="4">
    <source>
        <dbReference type="ARBA" id="ARBA00022806"/>
    </source>
</evidence>
<dbReference type="SUPFAM" id="SSF52540">
    <property type="entry name" value="P-loop containing nucleoside triphosphate hydrolases"/>
    <property type="match status" value="1"/>
</dbReference>
<gene>
    <name evidence="14" type="primary">HFM1</name>
    <name evidence="14" type="ORF">LshimejAT787_0203750</name>
</gene>
<keyword evidence="6" id="KW-0413">Isomerase</keyword>
<dbReference type="Pfam" id="PF02889">
    <property type="entry name" value="Sec63"/>
    <property type="match status" value="1"/>
</dbReference>
<feature type="compositionally biased region" description="Basic and acidic residues" evidence="11">
    <location>
        <begin position="1166"/>
        <end position="1179"/>
    </location>
</feature>
<reference evidence="14" key="1">
    <citation type="submission" date="2022-07" db="EMBL/GenBank/DDBJ databases">
        <title>The genome of Lyophyllum shimeji provides insight into the initial evolution of ectomycorrhizal fungal genome.</title>
        <authorList>
            <person name="Kobayashi Y."/>
            <person name="Shibata T."/>
            <person name="Hirakawa H."/>
            <person name="Shigenobu S."/>
            <person name="Nishiyama T."/>
            <person name="Yamada A."/>
            <person name="Hasebe M."/>
            <person name="Kawaguchi M."/>
        </authorList>
    </citation>
    <scope>NUCLEOTIDE SEQUENCE</scope>
    <source>
        <strain evidence="14">AT787</strain>
    </source>
</reference>
<dbReference type="InterPro" id="IPR057842">
    <property type="entry name" value="WH_MER3"/>
</dbReference>
<dbReference type="InterPro" id="IPR052247">
    <property type="entry name" value="Meiotic_Crossover_Helicase"/>
</dbReference>
<dbReference type="InterPro" id="IPR036390">
    <property type="entry name" value="WH_DNA-bd_sf"/>
</dbReference>
<dbReference type="PANTHER" id="PTHR47835">
    <property type="entry name" value="HFM1, ATP DEPENDENT DNA HELICASE HOMOLOG"/>
    <property type="match status" value="1"/>
</dbReference>
<dbReference type="Pfam" id="PF23445">
    <property type="entry name" value="WHD_SNRNP200"/>
    <property type="match status" value="1"/>
</dbReference>
<dbReference type="GO" id="GO:0043138">
    <property type="term" value="F:3'-5' DNA helicase activity"/>
    <property type="evidence" value="ECO:0007669"/>
    <property type="project" value="UniProtKB-EC"/>
</dbReference>
<dbReference type="Pfam" id="PF00270">
    <property type="entry name" value="DEAD"/>
    <property type="match status" value="1"/>
</dbReference>
<dbReference type="EC" id="5.6.2.4" evidence="9"/>
<feature type="domain" description="Helicase ATP-binding" evidence="12">
    <location>
        <begin position="209"/>
        <end position="388"/>
    </location>
</feature>
<protein>
    <recommendedName>
        <fullName evidence="9">DNA 3'-5' helicase</fullName>
        <ecNumber evidence="9">5.6.2.4</ecNumber>
    </recommendedName>
</protein>
<dbReference type="OrthoDB" id="5575at2759"/>
<dbReference type="PROSITE" id="PS51194">
    <property type="entry name" value="HELICASE_CTER"/>
    <property type="match status" value="1"/>
</dbReference>
<dbReference type="CDD" id="cd18795">
    <property type="entry name" value="SF2_C_Ski2"/>
    <property type="match status" value="1"/>
</dbReference>
<dbReference type="InterPro" id="IPR036388">
    <property type="entry name" value="WH-like_DNA-bd_sf"/>
</dbReference>
<feature type="compositionally biased region" description="Polar residues" evidence="11">
    <location>
        <begin position="1345"/>
        <end position="1356"/>
    </location>
</feature>
<dbReference type="GO" id="GO:0003676">
    <property type="term" value="F:nucleic acid binding"/>
    <property type="evidence" value="ECO:0007669"/>
    <property type="project" value="InterPro"/>
</dbReference>
<dbReference type="SUPFAM" id="SSF158702">
    <property type="entry name" value="Sec63 N-terminal domain-like"/>
    <property type="match status" value="1"/>
</dbReference>
<keyword evidence="4" id="KW-0347">Helicase</keyword>